<organism evidence="1 2">
    <name type="scientific">Entomophthora muscae</name>
    <dbReference type="NCBI Taxonomy" id="34485"/>
    <lineage>
        <taxon>Eukaryota</taxon>
        <taxon>Fungi</taxon>
        <taxon>Fungi incertae sedis</taxon>
        <taxon>Zoopagomycota</taxon>
        <taxon>Entomophthoromycotina</taxon>
        <taxon>Entomophthoromycetes</taxon>
        <taxon>Entomophthorales</taxon>
        <taxon>Entomophthoraceae</taxon>
        <taxon>Entomophthora</taxon>
    </lineage>
</organism>
<sequence length="335" mass="38014">MRVGGLNPLTRLNYKIKSAHAVTTLKAGASKRFIHSSFNAFAEESQNKLKEESFRQKDSEDRRSDLSSAEELNLFLKDNLEHYSIKKGTEPKDFPQAKYLGKYGQPFPLNPLFKHAVPLSESKKNELFKLFLNDPKKNTPRVLATAFKISIRRAEAILKLKHLELDMIKNKGFKPLLNFETGMSKILGANDKREIEELEPINPKLGKPDAACALGREEFTQLTEEILTSKPFSYHGLSGKDNFVDPEPTPAPIATDPILGSHKKFNYIFSDINPNLPLSERVVLIREKNGILRKATKLEGAQQARRTDWPLQEKLFRRTNNLALKPKRVPSTLNP</sequence>
<reference evidence="1" key="1">
    <citation type="submission" date="2022-04" db="EMBL/GenBank/DDBJ databases">
        <title>Genome of the entomopathogenic fungus Entomophthora muscae.</title>
        <authorList>
            <person name="Elya C."/>
            <person name="Lovett B.R."/>
            <person name="Lee E."/>
            <person name="Macias A.M."/>
            <person name="Hajek A.E."/>
            <person name="De Bivort B.L."/>
            <person name="Kasson M.T."/>
            <person name="De Fine Licht H.H."/>
            <person name="Stajich J.E."/>
        </authorList>
    </citation>
    <scope>NUCLEOTIDE SEQUENCE</scope>
    <source>
        <strain evidence="1">Berkeley</strain>
    </source>
</reference>
<dbReference type="EMBL" id="QTSX02004284">
    <property type="protein sequence ID" value="KAJ9066610.1"/>
    <property type="molecule type" value="Genomic_DNA"/>
</dbReference>
<name>A0ACC2SW39_9FUNG</name>
<accession>A0ACC2SW39</accession>
<gene>
    <name evidence="1" type="ORF">DSO57_1007952</name>
</gene>
<comment type="caution">
    <text evidence="1">The sequence shown here is derived from an EMBL/GenBank/DDBJ whole genome shotgun (WGS) entry which is preliminary data.</text>
</comment>
<proteinExistence type="predicted"/>
<dbReference type="Proteomes" id="UP001165960">
    <property type="component" value="Unassembled WGS sequence"/>
</dbReference>
<evidence type="ECO:0000313" key="2">
    <source>
        <dbReference type="Proteomes" id="UP001165960"/>
    </source>
</evidence>
<keyword evidence="2" id="KW-1185">Reference proteome</keyword>
<evidence type="ECO:0000313" key="1">
    <source>
        <dbReference type="EMBL" id="KAJ9066610.1"/>
    </source>
</evidence>
<protein>
    <submittedName>
        <fullName evidence="1">Uncharacterized protein</fullName>
    </submittedName>
</protein>